<gene>
    <name evidence="1" type="ordered locus">Aeqsu_1655</name>
</gene>
<protein>
    <recommendedName>
        <fullName evidence="3">Nucleotidyl transferase AbiEii toxin, Type IV TA system</fullName>
    </recommendedName>
</protein>
<dbReference type="Pfam" id="PF08843">
    <property type="entry name" value="AbiEii"/>
    <property type="match status" value="1"/>
</dbReference>
<dbReference type="Proteomes" id="UP000006049">
    <property type="component" value="Chromosome"/>
</dbReference>
<dbReference type="AlphaFoldDB" id="I3YVX0"/>
<dbReference type="STRING" id="746697.Aeqsu_1655"/>
<dbReference type="HOGENOM" id="CLU_103758_0_0_10"/>
<dbReference type="eggNOG" id="COG4849">
    <property type="taxonomic scope" value="Bacteria"/>
</dbReference>
<evidence type="ECO:0008006" key="3">
    <source>
        <dbReference type="Google" id="ProtNLM"/>
    </source>
</evidence>
<sequence length="230" mass="26325">MLKNTLLNRKVISKVALALGDLNDQVMFVGGAVVSLYIDDTGAEDIRPTKDVDISLEIKSINELEELRVSLNKKGFTQSHEDKVICRFRLEDVIVDVMGTKSIGWAPGDRWFELGYPKVYEVKLDKISISLLQLPYYLAAKFSAFNERGKDPRTSKDFEDIVYLLNYTSNIVEQITASEQEVKNFLKEEFKKIASEAKYEEAILGHIYYEEQEVRFKQINDKIEGIINGI</sequence>
<name>I3YVX0_AEQSU</name>
<evidence type="ECO:0000313" key="2">
    <source>
        <dbReference type="Proteomes" id="UP000006049"/>
    </source>
</evidence>
<keyword evidence="2" id="KW-1185">Reference proteome</keyword>
<dbReference type="EMBL" id="CP003280">
    <property type="protein sequence ID" value="AFL81138.1"/>
    <property type="molecule type" value="Genomic_DNA"/>
</dbReference>
<dbReference type="SUPFAM" id="SSF81301">
    <property type="entry name" value="Nucleotidyltransferase"/>
    <property type="match status" value="1"/>
</dbReference>
<dbReference type="RefSeq" id="WP_014782393.1">
    <property type="nucleotide sequence ID" value="NC_018013.1"/>
</dbReference>
<accession>I3YVX0</accession>
<dbReference type="InterPro" id="IPR014942">
    <property type="entry name" value="AbiEii"/>
</dbReference>
<dbReference type="OrthoDB" id="114489at2"/>
<evidence type="ECO:0000313" key="1">
    <source>
        <dbReference type="EMBL" id="AFL81138.1"/>
    </source>
</evidence>
<proteinExistence type="predicted"/>
<dbReference type="InterPro" id="IPR043519">
    <property type="entry name" value="NT_sf"/>
</dbReference>
<reference evidence="1 2" key="1">
    <citation type="submission" date="2012-06" db="EMBL/GenBank/DDBJ databases">
        <title>The complete genome of Aequorivita sublithincola DSM 14238.</title>
        <authorList>
            <consortium name="US DOE Joint Genome Institute (JGI-PGF)"/>
            <person name="Lucas S."/>
            <person name="Copeland A."/>
            <person name="Lapidus A."/>
            <person name="Goodwin L."/>
            <person name="Pitluck S."/>
            <person name="Peters L."/>
            <person name="Munk A.C.C."/>
            <person name="Kyrpides N."/>
            <person name="Mavromatis K."/>
            <person name="Pagani I."/>
            <person name="Ivanova N."/>
            <person name="Ovchinnikova G."/>
            <person name="Zeytun A."/>
            <person name="Detter J.C."/>
            <person name="Han C."/>
            <person name="Land M."/>
            <person name="Hauser L."/>
            <person name="Markowitz V."/>
            <person name="Cheng J.-F."/>
            <person name="Hugenholtz P."/>
            <person name="Woyke T."/>
            <person name="Wu D."/>
            <person name="Tindall B."/>
            <person name="Faehnrich R."/>
            <person name="Brambilla E."/>
            <person name="Klenk H.-P."/>
            <person name="Eisen J.A."/>
        </authorList>
    </citation>
    <scope>NUCLEOTIDE SEQUENCE [LARGE SCALE GENOMIC DNA]</scope>
    <source>
        <strain evidence="2">DSM 14238 / LMG 21431 / ACAM 643 / 9-3</strain>
    </source>
</reference>
<dbReference type="KEGG" id="asl:Aeqsu_1655"/>
<organism evidence="1 2">
    <name type="scientific">Aequorivita sublithincola (strain DSM 14238 / LMG 21431 / ACAM 643 / 9-3)</name>
    <dbReference type="NCBI Taxonomy" id="746697"/>
    <lineage>
        <taxon>Bacteria</taxon>
        <taxon>Pseudomonadati</taxon>
        <taxon>Bacteroidota</taxon>
        <taxon>Flavobacteriia</taxon>
        <taxon>Flavobacteriales</taxon>
        <taxon>Flavobacteriaceae</taxon>
        <taxon>Aequorivita</taxon>
    </lineage>
</organism>